<dbReference type="NCBIfam" id="TIGR01730">
    <property type="entry name" value="RND_mfp"/>
    <property type="match status" value="1"/>
</dbReference>
<evidence type="ECO:0000313" key="9">
    <source>
        <dbReference type="Proteomes" id="UP000569951"/>
    </source>
</evidence>
<feature type="domain" description="Multidrug resistance protein MdtA-like barrel-sandwich hybrid" evidence="5">
    <location>
        <begin position="77"/>
        <end position="273"/>
    </location>
</feature>
<reference evidence="8 9" key="1">
    <citation type="submission" date="2020-08" db="EMBL/GenBank/DDBJ databases">
        <title>Genomic Encyclopedia of Type Strains, Phase IV (KMG-IV): sequencing the most valuable type-strain genomes for metagenomic binning, comparative biology and taxonomic classification.</title>
        <authorList>
            <person name="Goeker M."/>
        </authorList>
    </citation>
    <scope>NUCLEOTIDE SEQUENCE [LARGE SCALE GENOMIC DNA]</scope>
    <source>
        <strain evidence="8 9">DSM 21458</strain>
    </source>
</reference>
<name>A0A841I2S9_9DEIO</name>
<dbReference type="Pfam" id="PF25954">
    <property type="entry name" value="Beta-barrel_RND_2"/>
    <property type="match status" value="1"/>
</dbReference>
<dbReference type="InterPro" id="IPR058627">
    <property type="entry name" value="MdtA-like_C"/>
</dbReference>
<feature type="domain" description="CusB-like beta-barrel" evidence="6">
    <location>
        <begin position="290"/>
        <end position="365"/>
    </location>
</feature>
<dbReference type="Pfam" id="PF25917">
    <property type="entry name" value="BSH_RND"/>
    <property type="match status" value="1"/>
</dbReference>
<evidence type="ECO:0000313" key="8">
    <source>
        <dbReference type="EMBL" id="MBB6099366.1"/>
    </source>
</evidence>
<dbReference type="InterPro" id="IPR050465">
    <property type="entry name" value="UPF0194_transport"/>
</dbReference>
<comment type="similarity">
    <text evidence="2">Belongs to the membrane fusion protein (MFP) (TC 8.A.1) family.</text>
</comment>
<dbReference type="InterPro" id="IPR058792">
    <property type="entry name" value="Beta-barrel_RND_2"/>
</dbReference>
<evidence type="ECO:0000256" key="1">
    <source>
        <dbReference type="ARBA" id="ARBA00004196"/>
    </source>
</evidence>
<evidence type="ECO:0000256" key="2">
    <source>
        <dbReference type="ARBA" id="ARBA00009477"/>
    </source>
</evidence>
<feature type="region of interest" description="Disordered" evidence="4">
    <location>
        <begin position="202"/>
        <end position="222"/>
    </location>
</feature>
<dbReference type="EMBL" id="JACHHG010000011">
    <property type="protein sequence ID" value="MBB6099366.1"/>
    <property type="molecule type" value="Genomic_DNA"/>
</dbReference>
<evidence type="ECO:0000256" key="4">
    <source>
        <dbReference type="SAM" id="MobiDB-lite"/>
    </source>
</evidence>
<dbReference type="GO" id="GO:0030313">
    <property type="term" value="C:cell envelope"/>
    <property type="evidence" value="ECO:0007669"/>
    <property type="project" value="UniProtKB-SubCell"/>
</dbReference>
<proteinExistence type="inferred from homology"/>
<protein>
    <submittedName>
        <fullName evidence="8">HlyD family secretion protein</fullName>
    </submittedName>
</protein>
<keyword evidence="9" id="KW-1185">Reference proteome</keyword>
<gene>
    <name evidence="8" type="ORF">HNR42_002807</name>
</gene>
<dbReference type="SUPFAM" id="SSF111369">
    <property type="entry name" value="HlyD-like secretion proteins"/>
    <property type="match status" value="2"/>
</dbReference>
<dbReference type="InterPro" id="IPR006143">
    <property type="entry name" value="RND_pump_MFP"/>
</dbReference>
<dbReference type="PANTHER" id="PTHR32347:SF14">
    <property type="entry name" value="EFFLUX SYSTEM COMPONENT YKNX-RELATED"/>
    <property type="match status" value="1"/>
</dbReference>
<evidence type="ECO:0000259" key="5">
    <source>
        <dbReference type="Pfam" id="PF25917"/>
    </source>
</evidence>
<dbReference type="InterPro" id="IPR058625">
    <property type="entry name" value="MdtA-like_BSH"/>
</dbReference>
<dbReference type="Gene3D" id="2.40.50.100">
    <property type="match status" value="1"/>
</dbReference>
<evidence type="ECO:0000259" key="7">
    <source>
        <dbReference type="Pfam" id="PF25967"/>
    </source>
</evidence>
<feature type="domain" description="Multidrug resistance protein MdtA-like C-terminal permuted SH3" evidence="7">
    <location>
        <begin position="371"/>
        <end position="424"/>
    </location>
</feature>
<dbReference type="Gene3D" id="2.40.420.20">
    <property type="match status" value="1"/>
</dbReference>
<feature type="region of interest" description="Disordered" evidence="4">
    <location>
        <begin position="433"/>
        <end position="462"/>
    </location>
</feature>
<keyword evidence="3" id="KW-0175">Coiled coil</keyword>
<dbReference type="Proteomes" id="UP000569951">
    <property type="component" value="Unassembled WGS sequence"/>
</dbReference>
<dbReference type="Gene3D" id="2.40.30.170">
    <property type="match status" value="1"/>
</dbReference>
<dbReference type="GO" id="GO:0016020">
    <property type="term" value="C:membrane"/>
    <property type="evidence" value="ECO:0007669"/>
    <property type="project" value="InterPro"/>
</dbReference>
<feature type="compositionally biased region" description="Low complexity" evidence="4">
    <location>
        <begin position="202"/>
        <end position="215"/>
    </location>
</feature>
<comment type="caution">
    <text evidence="8">The sequence shown here is derived from an EMBL/GenBank/DDBJ whole genome shotgun (WGS) entry which is preliminary data.</text>
</comment>
<comment type="subcellular location">
    <subcellularLocation>
        <location evidence="1">Cell envelope</location>
    </subcellularLocation>
</comment>
<sequence>MTGVSAPVKARRGRLPRALIVGVALAVLGAGGYAGYRHFSAAPASAQTARQTATVARGDLRLSVSGPGTIAAAVTHTVQPQVTGRILSLPEVGQRVTRGELVAQIDPSEAQLDVTNARLTLQKAEATLNTLKASQATARASSEQSARTSGISVRTAQLSLEAARQTLEANERLYAIGGLSRQELDAARTAFRRAQAELESAQVSAQSALSQSSSRSESDAQDLKNAQLAVEQARVSLQQAQQALNHTKIYAPISGVVSEVPLTVGTVAIGNSSSSSQTLFTVIDTSSVDLPVQIDETQIGSVRVGQTAEVTLEALADQVFQGEVTTVSPAASVENNIAVFTVTVRLPNPEGLLKPGMTAEAEIIRQQERGVLLVPKRAVQGVRGRSYVQVAGAGGEPERRRIETGADDGSNVIVTSGLEAGETVLLPVGARTGGAASSGGQIRQGGTFIVPGGAGGPPPGAF</sequence>
<dbReference type="Gene3D" id="1.10.287.470">
    <property type="entry name" value="Helix hairpin bin"/>
    <property type="match status" value="1"/>
</dbReference>
<organism evidence="8 9">
    <name type="scientific">Deinobacterium chartae</name>
    <dbReference type="NCBI Taxonomy" id="521158"/>
    <lineage>
        <taxon>Bacteria</taxon>
        <taxon>Thermotogati</taxon>
        <taxon>Deinococcota</taxon>
        <taxon>Deinococci</taxon>
        <taxon>Deinococcales</taxon>
        <taxon>Deinococcaceae</taxon>
        <taxon>Deinobacterium</taxon>
    </lineage>
</organism>
<dbReference type="FunFam" id="2.40.30.170:FF:000010">
    <property type="entry name" value="Efflux RND transporter periplasmic adaptor subunit"/>
    <property type="match status" value="1"/>
</dbReference>
<dbReference type="GO" id="GO:0022857">
    <property type="term" value="F:transmembrane transporter activity"/>
    <property type="evidence" value="ECO:0007669"/>
    <property type="project" value="InterPro"/>
</dbReference>
<evidence type="ECO:0000259" key="6">
    <source>
        <dbReference type="Pfam" id="PF25954"/>
    </source>
</evidence>
<dbReference type="RefSeq" id="WP_183988123.1">
    <property type="nucleotide sequence ID" value="NZ_JACHHG010000011.1"/>
</dbReference>
<dbReference type="Pfam" id="PF25967">
    <property type="entry name" value="RND-MFP_C"/>
    <property type="match status" value="1"/>
</dbReference>
<dbReference type="AlphaFoldDB" id="A0A841I2S9"/>
<dbReference type="PANTHER" id="PTHR32347">
    <property type="entry name" value="EFFLUX SYSTEM COMPONENT YKNX-RELATED"/>
    <property type="match status" value="1"/>
</dbReference>
<accession>A0A841I2S9</accession>
<evidence type="ECO:0000256" key="3">
    <source>
        <dbReference type="ARBA" id="ARBA00023054"/>
    </source>
</evidence>